<name>A0A917EYR4_9MICO</name>
<dbReference type="Proteomes" id="UP000598775">
    <property type="component" value="Unassembled WGS sequence"/>
</dbReference>
<gene>
    <name evidence="1" type="ORF">GCM10011399_29980</name>
</gene>
<evidence type="ECO:0000313" key="2">
    <source>
        <dbReference type="Proteomes" id="UP000598775"/>
    </source>
</evidence>
<comment type="caution">
    <text evidence="1">The sequence shown here is derived from an EMBL/GenBank/DDBJ whole genome shotgun (WGS) entry which is preliminary data.</text>
</comment>
<sequence>MLRPFLIIGVGGSGGKTLRGLRHALELRLQQADWHDGLPDAWQMLHFDTPITQDGADYPQPFMPPQNYKGLVAGGGAYESVFGGIVHGKKIPAQVMDDVVRQLPDPKRVPVDVTKGAGQFRAVGRAVALSKLSDIAKSAQEAINKMSDAKALGQLRTLGDVLKAKADGGITPNPTVIVVSSIAGGSGAGQYLDVIEAIKATAKTHPWAYQFFSLLYAPDVFDQIKGSGGIPSNALATVAETMNGFWTKNPSESTIELFKSKGLTPSYGGARDKVGGAYPFIIGRQNSKISFDNQGEVYSALATSISAWMTDDRVQGDIDEYATGNWTANVGANKLSDESRLMRPIDQSPPFSSLGFGRVTLGREKFLDYAAERFARSSIDRMLYWHAESDPSFKERTREEWIELKASWALAGFISASRLDEETEERNDVINALRDATGQKALQLDFEKDVFESSSAPSSLDKAGGLDISVWYERLTAEYNDKAERYLAKDTANRQVKLNEWLANEPAHIIHTVEQAVGEHGLPVTVELLNRVTRVIKSAAETLTAEADTRRGWIRQLPSYIHEELSRSSNQNSIRPEQEPVDLAVGRIGQAFEWESEARLRECASALLVELRRDFIEPLKNHLASSLVALQSRVAEANHSDGRINEFEFWPRQDDTTVPRKYEPAPNERLLVEHVDYPQEFEQLVSSAASGLKFGDAMPRIMNTILVGTVGDEGVEPEQQWTLIRNSRSWKPVVTAEATHVVNSPQLPRFEFADQPEVYVDRARVWMLRQGTAFQSYITEDLRNYFDQVHVDPAEFKKRKDKFTEQLRAALGSSEPLVKLNPSLLSEVHGKSIGEGTRLVFSSIPFEEGTEMFEVTKHALVTQGVWDDSVSKGWFADAKVDGIEIFAMSGFPYQPFVMDSVMEPIARGWLAESNNVNSRAAFWKWKRSRLLMESVPADPEVIESVLRGWYVAKSLGQLAVDATDDARGPALSVWDPEALEYAHFPHPLLYPGIAPSNDYPGIVLESLIVAMALISSEGSLKPLRAYHVLMDLGGSSAGQLSRTLEGWIRDGRLSPHAPEPDATRAGMPAQTLAGRQEALRVFLEDEREEFVAEIATQDLKTSVYNYPVSWEIRDDIVRVLSDLRDGVVETKAAKSGI</sequence>
<evidence type="ECO:0000313" key="1">
    <source>
        <dbReference type="EMBL" id="GGF34899.1"/>
    </source>
</evidence>
<accession>A0A917EYR4</accession>
<dbReference type="RefSeq" id="WP_188679575.1">
    <property type="nucleotide sequence ID" value="NZ_BMGP01000005.1"/>
</dbReference>
<keyword evidence="2" id="KW-1185">Reference proteome</keyword>
<dbReference type="AlphaFoldDB" id="A0A917EYR4"/>
<dbReference type="EMBL" id="BMGP01000005">
    <property type="protein sequence ID" value="GGF34899.1"/>
    <property type="molecule type" value="Genomic_DNA"/>
</dbReference>
<organism evidence="1 2">
    <name type="scientific">Subtercola lobariae</name>
    <dbReference type="NCBI Taxonomy" id="1588641"/>
    <lineage>
        <taxon>Bacteria</taxon>
        <taxon>Bacillati</taxon>
        <taxon>Actinomycetota</taxon>
        <taxon>Actinomycetes</taxon>
        <taxon>Micrococcales</taxon>
        <taxon>Microbacteriaceae</taxon>
        <taxon>Subtercola</taxon>
    </lineage>
</organism>
<reference evidence="1 2" key="1">
    <citation type="journal article" date="2014" name="Int. J. Syst. Evol. Microbiol.">
        <title>Complete genome sequence of Corynebacterium casei LMG S-19264T (=DSM 44701T), isolated from a smear-ripened cheese.</title>
        <authorList>
            <consortium name="US DOE Joint Genome Institute (JGI-PGF)"/>
            <person name="Walter F."/>
            <person name="Albersmeier A."/>
            <person name="Kalinowski J."/>
            <person name="Ruckert C."/>
        </authorList>
    </citation>
    <scope>NUCLEOTIDE SEQUENCE [LARGE SCALE GENOMIC DNA]</scope>
    <source>
        <strain evidence="1 2">CGMCC 1.12976</strain>
    </source>
</reference>
<protein>
    <recommendedName>
        <fullName evidence="3">Tubulin-like protein</fullName>
    </recommendedName>
</protein>
<proteinExistence type="predicted"/>
<dbReference type="InterPro" id="IPR025904">
    <property type="entry name" value="Tubulin-like"/>
</dbReference>
<dbReference type="Pfam" id="PF13809">
    <property type="entry name" value="Tubulin_2"/>
    <property type="match status" value="1"/>
</dbReference>
<evidence type="ECO:0008006" key="3">
    <source>
        <dbReference type="Google" id="ProtNLM"/>
    </source>
</evidence>